<dbReference type="EMBL" id="JAMZEC010000001">
    <property type="protein sequence ID" value="MCP2349210.1"/>
    <property type="molecule type" value="Genomic_DNA"/>
</dbReference>
<feature type="domain" description="Ricin B lectin" evidence="2">
    <location>
        <begin position="47"/>
        <end position="202"/>
    </location>
</feature>
<keyword evidence="4" id="KW-1185">Reference proteome</keyword>
<protein>
    <recommendedName>
        <fullName evidence="2">Ricin B lectin domain-containing protein</fullName>
    </recommendedName>
</protein>
<evidence type="ECO:0000313" key="4">
    <source>
        <dbReference type="Proteomes" id="UP001320766"/>
    </source>
</evidence>
<dbReference type="InterPro" id="IPR000772">
    <property type="entry name" value="Ricin_B_lectin"/>
</dbReference>
<name>A0ABT1K5P2_9ACTN</name>
<gene>
    <name evidence="3" type="ORF">HD595_005332</name>
</gene>
<sequence length="202" mass="21110">MKPITRSCLAGVLAVAPILLGSGATAANAATDTSVGIARSAALHAAASPIRIKNERSQLCMEVNQADGTSGMGNGTGILQFTCHTGAQQQWSLFAEELDGAGNIRYVSFINARSGKCLEPNQADGASGMGNGTGIVQFTCHHGLQQHWRQIYLGGGHFQFRNRRSDLCMEVNQADGTSGMGNGAGILQFTCHGGAQQQWSSA</sequence>
<evidence type="ECO:0000256" key="1">
    <source>
        <dbReference type="SAM" id="SignalP"/>
    </source>
</evidence>
<feature type="signal peptide" evidence="1">
    <location>
        <begin position="1"/>
        <end position="29"/>
    </location>
</feature>
<dbReference type="SMART" id="SM00458">
    <property type="entry name" value="RICIN"/>
    <property type="match status" value="1"/>
</dbReference>
<dbReference type="InterPro" id="IPR035992">
    <property type="entry name" value="Ricin_B-like_lectins"/>
</dbReference>
<dbReference type="Gene3D" id="2.80.10.50">
    <property type="match status" value="3"/>
</dbReference>
<reference evidence="3 4" key="1">
    <citation type="submission" date="2022-06" db="EMBL/GenBank/DDBJ databases">
        <title>Sequencing the genomes of 1000 actinobacteria strains.</title>
        <authorList>
            <person name="Klenk H.-P."/>
        </authorList>
    </citation>
    <scope>NUCLEOTIDE SEQUENCE [LARGE SCALE GENOMIC DNA]</scope>
    <source>
        <strain evidence="3 4">DSM 44170</strain>
    </source>
</reference>
<proteinExistence type="predicted"/>
<dbReference type="CDD" id="cd00161">
    <property type="entry name" value="beta-trefoil_Ricin-like"/>
    <property type="match status" value="1"/>
</dbReference>
<keyword evidence="1" id="KW-0732">Signal</keyword>
<dbReference type="PROSITE" id="PS50231">
    <property type="entry name" value="RICIN_B_LECTIN"/>
    <property type="match status" value="1"/>
</dbReference>
<dbReference type="SUPFAM" id="SSF50370">
    <property type="entry name" value="Ricin B-like lectins"/>
    <property type="match status" value="1"/>
</dbReference>
<dbReference type="RefSeq" id="WP_253773572.1">
    <property type="nucleotide sequence ID" value="NZ_BAAAVE010000008.1"/>
</dbReference>
<dbReference type="Proteomes" id="UP001320766">
    <property type="component" value="Unassembled WGS sequence"/>
</dbReference>
<dbReference type="Pfam" id="PF00652">
    <property type="entry name" value="Ricin_B_lectin"/>
    <property type="match status" value="1"/>
</dbReference>
<organism evidence="3 4">
    <name type="scientific">Nonomuraea roseoviolacea subsp. carminata</name>
    <dbReference type="NCBI Taxonomy" id="160689"/>
    <lineage>
        <taxon>Bacteria</taxon>
        <taxon>Bacillati</taxon>
        <taxon>Actinomycetota</taxon>
        <taxon>Actinomycetes</taxon>
        <taxon>Streptosporangiales</taxon>
        <taxon>Streptosporangiaceae</taxon>
        <taxon>Nonomuraea</taxon>
    </lineage>
</organism>
<accession>A0ABT1K5P2</accession>
<evidence type="ECO:0000259" key="2">
    <source>
        <dbReference type="SMART" id="SM00458"/>
    </source>
</evidence>
<comment type="caution">
    <text evidence="3">The sequence shown here is derived from an EMBL/GenBank/DDBJ whole genome shotgun (WGS) entry which is preliminary data.</text>
</comment>
<feature type="chain" id="PRO_5045091672" description="Ricin B lectin domain-containing protein" evidence="1">
    <location>
        <begin position="30"/>
        <end position="202"/>
    </location>
</feature>
<evidence type="ECO:0000313" key="3">
    <source>
        <dbReference type="EMBL" id="MCP2349210.1"/>
    </source>
</evidence>